<evidence type="ECO:0000259" key="1">
    <source>
        <dbReference type="Pfam" id="PF00535"/>
    </source>
</evidence>
<dbReference type="GO" id="GO:0016757">
    <property type="term" value="F:glycosyltransferase activity"/>
    <property type="evidence" value="ECO:0007669"/>
    <property type="project" value="UniProtKB-KW"/>
</dbReference>
<feature type="domain" description="Glycosyltransferase 2-like" evidence="1">
    <location>
        <begin position="8"/>
        <end position="173"/>
    </location>
</feature>
<comment type="caution">
    <text evidence="2">The sequence shown here is derived from an EMBL/GenBank/DDBJ whole genome shotgun (WGS) entry which is preliminary data.</text>
</comment>
<dbReference type="InterPro" id="IPR001173">
    <property type="entry name" value="Glyco_trans_2-like"/>
</dbReference>
<dbReference type="RefSeq" id="WP_323298736.1">
    <property type="nucleotide sequence ID" value="NZ_JAYFUM010000029.1"/>
</dbReference>
<keyword evidence="3" id="KW-1185">Reference proteome</keyword>
<dbReference type="EMBL" id="JAYFUM010000029">
    <property type="protein sequence ID" value="MEA5141580.1"/>
    <property type="molecule type" value="Genomic_DNA"/>
</dbReference>
<accession>A0ABU5QFD4</accession>
<proteinExistence type="predicted"/>
<keyword evidence="2" id="KW-0328">Glycosyltransferase</keyword>
<organism evidence="2 3">
    <name type="scientific">Arcicella rigui</name>
    <dbReference type="NCBI Taxonomy" id="797020"/>
    <lineage>
        <taxon>Bacteria</taxon>
        <taxon>Pseudomonadati</taxon>
        <taxon>Bacteroidota</taxon>
        <taxon>Cytophagia</taxon>
        <taxon>Cytophagales</taxon>
        <taxon>Flectobacillaceae</taxon>
        <taxon>Arcicella</taxon>
    </lineage>
</organism>
<dbReference type="Gene3D" id="3.90.550.10">
    <property type="entry name" value="Spore Coat Polysaccharide Biosynthesis Protein SpsA, Chain A"/>
    <property type="match status" value="1"/>
</dbReference>
<dbReference type="Proteomes" id="UP001302949">
    <property type="component" value="Unassembled WGS sequence"/>
</dbReference>
<dbReference type="InterPro" id="IPR029044">
    <property type="entry name" value="Nucleotide-diphossugar_trans"/>
</dbReference>
<evidence type="ECO:0000313" key="3">
    <source>
        <dbReference type="Proteomes" id="UP001302949"/>
    </source>
</evidence>
<dbReference type="SUPFAM" id="SSF53448">
    <property type="entry name" value="Nucleotide-diphospho-sugar transferases"/>
    <property type="match status" value="1"/>
</dbReference>
<dbReference type="InterPro" id="IPR050834">
    <property type="entry name" value="Glycosyltransf_2"/>
</dbReference>
<sequence>MFFTPTVSIIALCYNHEKFIEASIQSVLKQSYQAIELIIMDDCSTDDSRNKILAISQKHPSIKIIFNERNLGNCKSFNQALKYAKGKYIIDLATDDILLPERVRKQVEAFENATTDTGVVFSNLDFIDENATYLKTFYKAEQNVPSGDIYEALIRKSFILPSSMMIKKEVFDELKGYDETLAYEDFDFWIRSSRNWKYKYLPEILTQQRIVSGSLSTKFIQKKNHLVPSTVQVCKKILALNRSASENKALVERLHLVLRQCVFSENFDAGNEVIELLQQLNGHNFLTYFFTILNTLKIPINRLYLTYRLCLSIKNRLIKV</sequence>
<gene>
    <name evidence="2" type="ORF">VB248_20670</name>
</gene>
<dbReference type="PANTHER" id="PTHR43685">
    <property type="entry name" value="GLYCOSYLTRANSFERASE"/>
    <property type="match status" value="1"/>
</dbReference>
<protein>
    <submittedName>
        <fullName evidence="2">Glycosyltransferase</fullName>
        <ecNumber evidence="2">2.4.-.-</ecNumber>
    </submittedName>
</protein>
<name>A0ABU5QFD4_9BACT</name>
<keyword evidence="2" id="KW-0808">Transferase</keyword>
<dbReference type="PANTHER" id="PTHR43685:SF2">
    <property type="entry name" value="GLYCOSYLTRANSFERASE 2-LIKE DOMAIN-CONTAINING PROTEIN"/>
    <property type="match status" value="1"/>
</dbReference>
<dbReference type="EC" id="2.4.-.-" evidence="2"/>
<reference evidence="2 3" key="1">
    <citation type="submission" date="2023-12" db="EMBL/GenBank/DDBJ databases">
        <title>Novel species of the genus Arcicella isolated from rivers.</title>
        <authorList>
            <person name="Lu H."/>
        </authorList>
    </citation>
    <scope>NUCLEOTIDE SEQUENCE [LARGE SCALE GENOMIC DNA]</scope>
    <source>
        <strain evidence="2 3">KCTC 23307</strain>
    </source>
</reference>
<dbReference type="Pfam" id="PF00535">
    <property type="entry name" value="Glycos_transf_2"/>
    <property type="match status" value="1"/>
</dbReference>
<evidence type="ECO:0000313" key="2">
    <source>
        <dbReference type="EMBL" id="MEA5141580.1"/>
    </source>
</evidence>